<reference evidence="2 3" key="1">
    <citation type="submission" date="2020-05" db="EMBL/GenBank/DDBJ databases">
        <title>Complete genome of Desulfobulbus oligotrophicus.</title>
        <authorList>
            <person name="Podar M."/>
        </authorList>
    </citation>
    <scope>NUCLEOTIDE SEQUENCE [LARGE SCALE GENOMIC DNA]</scope>
    <source>
        <strain evidence="2 3">Prop6</strain>
    </source>
</reference>
<dbReference type="AlphaFoldDB" id="A0A7T5VDR5"/>
<gene>
    <name evidence="2" type="ORF">HP555_09105</name>
</gene>
<protein>
    <submittedName>
        <fullName evidence="2">Uncharacterized protein</fullName>
    </submittedName>
</protein>
<proteinExistence type="predicted"/>
<keyword evidence="1" id="KW-1133">Transmembrane helix</keyword>
<evidence type="ECO:0000313" key="2">
    <source>
        <dbReference type="EMBL" id="QQG66013.1"/>
    </source>
</evidence>
<organism evidence="2 3">
    <name type="scientific">Desulfobulbus oligotrophicus</name>
    <dbReference type="NCBI Taxonomy" id="1909699"/>
    <lineage>
        <taxon>Bacteria</taxon>
        <taxon>Pseudomonadati</taxon>
        <taxon>Thermodesulfobacteriota</taxon>
        <taxon>Desulfobulbia</taxon>
        <taxon>Desulfobulbales</taxon>
        <taxon>Desulfobulbaceae</taxon>
        <taxon>Desulfobulbus</taxon>
    </lineage>
</organism>
<dbReference type="KEGG" id="dog:HP555_09105"/>
<feature type="transmembrane region" description="Helical" evidence="1">
    <location>
        <begin position="6"/>
        <end position="26"/>
    </location>
</feature>
<dbReference type="RefSeq" id="WP_199261739.1">
    <property type="nucleotide sequence ID" value="NZ_CP054140.1"/>
</dbReference>
<dbReference type="EMBL" id="CP054140">
    <property type="protein sequence ID" value="QQG66013.1"/>
    <property type="molecule type" value="Genomic_DNA"/>
</dbReference>
<keyword evidence="1" id="KW-0812">Transmembrane</keyword>
<name>A0A7T5VDR5_9BACT</name>
<keyword evidence="1" id="KW-0472">Membrane</keyword>
<dbReference type="Proteomes" id="UP000596092">
    <property type="component" value="Chromosome"/>
</dbReference>
<accession>A0A7T5VDR5</accession>
<keyword evidence="3" id="KW-1185">Reference proteome</keyword>
<evidence type="ECO:0000313" key="3">
    <source>
        <dbReference type="Proteomes" id="UP000596092"/>
    </source>
</evidence>
<sequence>MSDILFPALAVACLVILCCFVILFLIRKQRFTREEETRRLVVLQEKIAAALADEGFETDKESFKTSLKIASLTTGLQRPRLENLAKLDKQPPEKYRILSKLALQGLGAEEIAAILDISTVEAVQLLSLSQVAKINH</sequence>
<evidence type="ECO:0000256" key="1">
    <source>
        <dbReference type="SAM" id="Phobius"/>
    </source>
</evidence>